<dbReference type="KEGG" id="ptkz:JDV02_010479"/>
<dbReference type="Proteomes" id="UP000829364">
    <property type="component" value="Chromosome 12"/>
</dbReference>
<accession>A0A9Q8VHB2</accession>
<dbReference type="EMBL" id="CP086365">
    <property type="protein sequence ID" value="UNI24754.1"/>
    <property type="molecule type" value="Genomic_DNA"/>
</dbReference>
<dbReference type="RefSeq" id="XP_047848235.1">
    <property type="nucleotide sequence ID" value="XM_047992221.1"/>
</dbReference>
<protein>
    <submittedName>
        <fullName evidence="2">Uncharacterized protein</fullName>
    </submittedName>
</protein>
<evidence type="ECO:0000313" key="2">
    <source>
        <dbReference type="EMBL" id="UNI24754.1"/>
    </source>
</evidence>
<organism evidence="2 3">
    <name type="scientific">Purpureocillium takamizusanense</name>
    <dbReference type="NCBI Taxonomy" id="2060973"/>
    <lineage>
        <taxon>Eukaryota</taxon>
        <taxon>Fungi</taxon>
        <taxon>Dikarya</taxon>
        <taxon>Ascomycota</taxon>
        <taxon>Pezizomycotina</taxon>
        <taxon>Sordariomycetes</taxon>
        <taxon>Hypocreomycetidae</taxon>
        <taxon>Hypocreales</taxon>
        <taxon>Ophiocordycipitaceae</taxon>
        <taxon>Purpureocillium</taxon>
    </lineage>
</organism>
<sequence>MPKNTEQSHPHGWPLPLTIPTTRDQPPSDYASVLCPHALDLGLLVVEKKVKINVLRLVHAHRTPPQRIDSYSAAKGPPVVDTLSSSSGMRSVVLSCLHDAL</sequence>
<keyword evidence="3" id="KW-1185">Reference proteome</keyword>
<evidence type="ECO:0000313" key="3">
    <source>
        <dbReference type="Proteomes" id="UP000829364"/>
    </source>
</evidence>
<dbReference type="GeneID" id="72072423"/>
<reference evidence="2" key="1">
    <citation type="submission" date="2021-11" db="EMBL/GenBank/DDBJ databases">
        <title>Purpureocillium_takamizusanense_genome.</title>
        <authorList>
            <person name="Nguyen N.-H."/>
        </authorList>
    </citation>
    <scope>NUCLEOTIDE SEQUENCE</scope>
    <source>
        <strain evidence="2">PT3</strain>
    </source>
</reference>
<dbReference type="AlphaFoldDB" id="A0A9Q8VHB2"/>
<gene>
    <name evidence="2" type="ORF">JDV02_010479</name>
</gene>
<name>A0A9Q8VHB2_9HYPO</name>
<evidence type="ECO:0000256" key="1">
    <source>
        <dbReference type="SAM" id="MobiDB-lite"/>
    </source>
</evidence>
<feature type="region of interest" description="Disordered" evidence="1">
    <location>
        <begin position="1"/>
        <end position="26"/>
    </location>
</feature>
<proteinExistence type="predicted"/>